<sequence>MTMHIYENQSVQVQLSNASSKQQEEARECLLQIIGAVQMFARQGLPLRGHEGCEGNFEQLLKYKSDDDLSLNKWLTSGRKDLCTSGIVQNEILTLASNTIIRDIVEIISSLPHLQEI</sequence>
<gene>
    <name evidence="1" type="primary">BX547930.1</name>
</gene>
<reference evidence="1" key="1">
    <citation type="submission" date="2016-05" db="EMBL/GenBank/DDBJ databases">
        <authorList>
            <person name="Lavstsen T."/>
            <person name="Jespersen J.S."/>
        </authorList>
    </citation>
    <scope>NUCLEOTIDE SEQUENCE</scope>
    <source>
        <tissue evidence="1">Brain</tissue>
    </source>
</reference>
<organism evidence="1">
    <name type="scientific">Nothobranchius furzeri</name>
    <name type="common">Turquoise killifish</name>
    <dbReference type="NCBI Taxonomy" id="105023"/>
    <lineage>
        <taxon>Eukaryota</taxon>
        <taxon>Metazoa</taxon>
        <taxon>Chordata</taxon>
        <taxon>Craniata</taxon>
        <taxon>Vertebrata</taxon>
        <taxon>Euteleostomi</taxon>
        <taxon>Actinopterygii</taxon>
        <taxon>Neopterygii</taxon>
        <taxon>Teleostei</taxon>
        <taxon>Neoteleostei</taxon>
        <taxon>Acanthomorphata</taxon>
        <taxon>Ovalentaria</taxon>
        <taxon>Atherinomorphae</taxon>
        <taxon>Cyprinodontiformes</taxon>
        <taxon>Nothobranchiidae</taxon>
        <taxon>Nothobranchius</taxon>
    </lineage>
</organism>
<protein>
    <submittedName>
        <fullName evidence="1">Uncharacterized protein</fullName>
    </submittedName>
</protein>
<reference evidence="1" key="2">
    <citation type="submission" date="2016-06" db="EMBL/GenBank/DDBJ databases">
        <title>The genome of a short-lived fish provides insights into sex chromosome evolution and the genetic control of aging.</title>
        <authorList>
            <person name="Reichwald K."/>
            <person name="Felder M."/>
            <person name="Petzold A."/>
            <person name="Koch P."/>
            <person name="Groth M."/>
            <person name="Platzer M."/>
        </authorList>
    </citation>
    <scope>NUCLEOTIDE SEQUENCE</scope>
    <source>
        <tissue evidence="1">Brain</tissue>
    </source>
</reference>
<proteinExistence type="predicted"/>
<dbReference type="EMBL" id="HADY01004598">
    <property type="protein sequence ID" value="SBP43083.1"/>
    <property type="molecule type" value="Transcribed_RNA"/>
</dbReference>
<feature type="non-terminal residue" evidence="1">
    <location>
        <position position="117"/>
    </location>
</feature>
<name>A0A1A7ZKV7_NOTFU</name>
<accession>A0A1A7ZKV7</accession>
<evidence type="ECO:0000313" key="1">
    <source>
        <dbReference type="EMBL" id="SBP43083.1"/>
    </source>
</evidence>
<dbReference type="AlphaFoldDB" id="A0A1A7ZKV7"/>